<dbReference type="GO" id="GO:0030837">
    <property type="term" value="P:negative regulation of actin filament polymerization"/>
    <property type="evidence" value="ECO:0007669"/>
    <property type="project" value="InterPro"/>
</dbReference>
<sequence length="1064" mass="116758">DKDMGGKSSERFVSNFLKSENSYQSESDYTKFEDSFQNNTTIKRLSLKRQPRRAVNHAGQPESRVSSSQWHSEESLSSQSSNDPKNLGRFSTTRGRPPLPPPHCSSLDNKLKSEEAATNKSQTPAESAPKPAARSLAAHRPNPGADKNIIQTHTQVEKDENSKAPPQPQPRRRLASFGGVSSPGSLSPFTGQEAYDQNNNGNRSADAHLYSSLGSRGSTGNLKLGTQSSGRTTPVPSPGSMQLQHVRDQMVVALQRLKELEEQVKIIPILQVKISVLQEEKRQLLSQNQNQSDSKVTPDSTWQKSNGKKTSETKTGVKTKKDSKLQNDPTILGELRKLTEEVQTLEERSHEINRKGCSPLQDKKNTMSKPTRENKSKHTNQTDRRPPATDGSGDTFGMNKDRDSEIEAQQLLICALKERVSHLEAELKESALQNEMSRLKLELQAAGARNRADKACVARPFTVSTGTEAKPQTTSQGVGNHREVKDNSTGEARETKTVGVSCHGPELKNVCTGPDEPMSQWEMWRRVETREKDVEVEVLTNTQGTMTEVKSCDVGTNTPPPSEVGTHKKYQSVACGDCSIDVIISEAKELVSAGMSTDPVRRADLGIMASPLTVSQRTNTVSSSVSRFTNTTHASNADSSTNTLLSTKDKHTNTVQTVSRSVFVGNRLRDAPDVHSVGVETLVVNALRQTYCNKVTRDTGVGFTNIHENFLVGLKTRNMASGPSHLPDPIKTRSIASLPSQGLQQSPQSLWDPELNHYIEKMQKLLGEDGELLSENCSHQRSESFKMLCNKKVVRREGAEVHHVKCQPHGNHQDIYTILLNVNTHNNTNMKIKCKISEKVVSACEFFSLISDLFQHDCLQTLQQEWFSVSSHKSSDANVVDEYLSVFRVISPAVLRHVVNMTDGNGNTALHYSVSHSNFGVVKKLLDAEGCDVNQQNKAGYTPIMLAALAAVETQEDMRVVEKLFSKGEVNAKASQVSPTKICVVDIALMGGAGQTALMLAVSHGRMAIVQALMAQGAEDESTALSIALEAGHNDIAVLLYAHANFSKAQTVVCWSALFLQHVI</sequence>
<feature type="region of interest" description="Disordered" evidence="3">
    <location>
        <begin position="286"/>
        <end position="400"/>
    </location>
</feature>
<feature type="repeat" description="ANK" evidence="1">
    <location>
        <begin position="905"/>
        <end position="938"/>
    </location>
</feature>
<name>A0A3P8VWS6_CYNSE</name>
<feature type="compositionally biased region" description="Basic and acidic residues" evidence="3">
    <location>
        <begin position="361"/>
        <end position="387"/>
    </location>
</feature>
<dbReference type="InterPro" id="IPR036770">
    <property type="entry name" value="Ankyrin_rpt-contain_sf"/>
</dbReference>
<dbReference type="Pfam" id="PF13857">
    <property type="entry name" value="Ank_5"/>
    <property type="match status" value="1"/>
</dbReference>
<organism evidence="4 5">
    <name type="scientific">Cynoglossus semilaevis</name>
    <name type="common">Tongue sole</name>
    <dbReference type="NCBI Taxonomy" id="244447"/>
    <lineage>
        <taxon>Eukaryota</taxon>
        <taxon>Metazoa</taxon>
        <taxon>Chordata</taxon>
        <taxon>Craniata</taxon>
        <taxon>Vertebrata</taxon>
        <taxon>Euteleostomi</taxon>
        <taxon>Actinopterygii</taxon>
        <taxon>Neopterygii</taxon>
        <taxon>Teleostei</taxon>
        <taxon>Neoteleostei</taxon>
        <taxon>Acanthomorphata</taxon>
        <taxon>Carangaria</taxon>
        <taxon>Pleuronectiformes</taxon>
        <taxon>Pleuronectoidei</taxon>
        <taxon>Cynoglossidae</taxon>
        <taxon>Cynoglossinae</taxon>
        <taxon>Cynoglossus</taxon>
    </lineage>
</organism>
<feature type="compositionally biased region" description="Polar residues" evidence="3">
    <location>
        <begin position="16"/>
        <end position="27"/>
    </location>
</feature>
<dbReference type="PROSITE" id="PS50297">
    <property type="entry name" value="ANK_REP_REGION"/>
    <property type="match status" value="2"/>
</dbReference>
<dbReference type="SMART" id="SM00248">
    <property type="entry name" value="ANK"/>
    <property type="match status" value="3"/>
</dbReference>
<dbReference type="Proteomes" id="UP000265120">
    <property type="component" value="Chromosome 14"/>
</dbReference>
<dbReference type="InParanoid" id="A0A3P8VWS6"/>
<evidence type="ECO:0000256" key="2">
    <source>
        <dbReference type="SAM" id="Coils"/>
    </source>
</evidence>
<dbReference type="InterPro" id="IPR047184">
    <property type="entry name" value="KANK1-4"/>
</dbReference>
<feature type="compositionally biased region" description="Polar residues" evidence="3">
    <location>
        <begin position="212"/>
        <end position="243"/>
    </location>
</feature>
<accession>A0A3P8VWS6</accession>
<feature type="region of interest" description="Disordered" evidence="3">
    <location>
        <begin position="16"/>
        <end position="244"/>
    </location>
</feature>
<dbReference type="Ensembl" id="ENSCSET00000019927.1">
    <property type="protein sequence ID" value="ENSCSEP00000019688.1"/>
    <property type="gene ID" value="ENSCSEG00000012569.1"/>
</dbReference>
<proteinExistence type="predicted"/>
<feature type="compositionally biased region" description="Basic and acidic residues" evidence="3">
    <location>
        <begin position="480"/>
        <end position="496"/>
    </location>
</feature>
<feature type="compositionally biased region" description="Polar residues" evidence="3">
    <location>
        <begin position="293"/>
        <end position="305"/>
    </location>
</feature>
<dbReference type="PANTHER" id="PTHR24168">
    <property type="entry name" value="KN MOTIF AND ANKYRIN REPEAT DOMAIN-CONTAINING"/>
    <property type="match status" value="1"/>
</dbReference>
<evidence type="ECO:0000256" key="3">
    <source>
        <dbReference type="SAM" id="MobiDB-lite"/>
    </source>
</evidence>
<feature type="compositionally biased region" description="Low complexity" evidence="3">
    <location>
        <begin position="62"/>
        <end position="81"/>
    </location>
</feature>
<reference evidence="4 5" key="1">
    <citation type="journal article" date="2014" name="Nat. Genet.">
        <title>Whole-genome sequence of a flatfish provides insights into ZW sex chromosome evolution and adaptation to a benthic lifestyle.</title>
        <authorList>
            <person name="Chen S."/>
            <person name="Zhang G."/>
            <person name="Shao C."/>
            <person name="Huang Q."/>
            <person name="Liu G."/>
            <person name="Zhang P."/>
            <person name="Song W."/>
            <person name="An N."/>
            <person name="Chalopin D."/>
            <person name="Volff J.N."/>
            <person name="Hong Y."/>
            <person name="Li Q."/>
            <person name="Sha Z."/>
            <person name="Zhou H."/>
            <person name="Xie M."/>
            <person name="Yu Q."/>
            <person name="Liu Y."/>
            <person name="Xiang H."/>
            <person name="Wang N."/>
            <person name="Wu K."/>
            <person name="Yang C."/>
            <person name="Zhou Q."/>
            <person name="Liao X."/>
            <person name="Yang L."/>
            <person name="Hu Q."/>
            <person name="Zhang J."/>
            <person name="Meng L."/>
            <person name="Jin L."/>
            <person name="Tian Y."/>
            <person name="Lian J."/>
            <person name="Yang J."/>
            <person name="Miao G."/>
            <person name="Liu S."/>
            <person name="Liang Z."/>
            <person name="Yan F."/>
            <person name="Li Y."/>
            <person name="Sun B."/>
            <person name="Zhang H."/>
            <person name="Zhang J."/>
            <person name="Zhu Y."/>
            <person name="Du M."/>
            <person name="Zhao Y."/>
            <person name="Schartl M."/>
            <person name="Tang Q."/>
            <person name="Wang J."/>
        </authorList>
    </citation>
    <scope>NUCLEOTIDE SEQUENCE</scope>
</reference>
<feature type="coiled-coil region" evidence="2">
    <location>
        <begin position="422"/>
        <end position="449"/>
    </location>
</feature>
<dbReference type="OMA" id="PMSHWEI"/>
<dbReference type="Gene3D" id="1.25.40.20">
    <property type="entry name" value="Ankyrin repeat-containing domain"/>
    <property type="match status" value="1"/>
</dbReference>
<reference evidence="4" key="3">
    <citation type="submission" date="2025-09" db="UniProtKB">
        <authorList>
            <consortium name="Ensembl"/>
        </authorList>
    </citation>
    <scope>IDENTIFICATION</scope>
</reference>
<evidence type="ECO:0000256" key="1">
    <source>
        <dbReference type="PROSITE-ProRule" id="PRU00023"/>
    </source>
</evidence>
<dbReference type="AlphaFoldDB" id="A0A3P8VWS6"/>
<feature type="repeat" description="ANK" evidence="1">
    <location>
        <begin position="993"/>
        <end position="1019"/>
    </location>
</feature>
<dbReference type="SUPFAM" id="SSF48403">
    <property type="entry name" value="Ankyrin repeat"/>
    <property type="match status" value="1"/>
</dbReference>
<dbReference type="Pfam" id="PF12796">
    <property type="entry name" value="Ank_2"/>
    <property type="match status" value="1"/>
</dbReference>
<dbReference type="InterPro" id="IPR002110">
    <property type="entry name" value="Ankyrin_rpt"/>
</dbReference>
<protein>
    <submittedName>
        <fullName evidence="4">KN motif and ankyrin repeat domains 1b</fullName>
    </submittedName>
</protein>
<dbReference type="STRING" id="244447.ENSCSEP00000019688"/>
<reference evidence="4" key="2">
    <citation type="submission" date="2025-08" db="UniProtKB">
        <authorList>
            <consortium name="Ensembl"/>
        </authorList>
    </citation>
    <scope>IDENTIFICATION</scope>
</reference>
<evidence type="ECO:0000313" key="4">
    <source>
        <dbReference type="Ensembl" id="ENSCSEP00000019688.1"/>
    </source>
</evidence>
<dbReference type="PROSITE" id="PS50088">
    <property type="entry name" value="ANK_REPEAT"/>
    <property type="match status" value="2"/>
</dbReference>
<dbReference type="GO" id="GO:0005856">
    <property type="term" value="C:cytoskeleton"/>
    <property type="evidence" value="ECO:0007669"/>
    <property type="project" value="TreeGrafter"/>
</dbReference>
<feature type="region of interest" description="Disordered" evidence="3">
    <location>
        <begin position="466"/>
        <end position="498"/>
    </location>
</feature>
<dbReference type="GeneTree" id="ENSGT00940000154886"/>
<feature type="compositionally biased region" description="Basic and acidic residues" evidence="3">
    <location>
        <begin position="334"/>
        <end position="354"/>
    </location>
</feature>
<dbReference type="PANTHER" id="PTHR24168:SF19">
    <property type="entry name" value="KN MOTIF AND ANKYRIN REPEAT DOMAIN-CONTAINING PROTEIN 1"/>
    <property type="match status" value="1"/>
</dbReference>
<feature type="compositionally biased region" description="Polar residues" evidence="3">
    <location>
        <begin position="466"/>
        <end position="478"/>
    </location>
</feature>
<keyword evidence="2" id="KW-0175">Coiled coil</keyword>
<keyword evidence="5" id="KW-1185">Reference proteome</keyword>
<feature type="compositionally biased region" description="Polar residues" evidence="3">
    <location>
        <begin position="182"/>
        <end position="203"/>
    </location>
</feature>
<keyword evidence="1" id="KW-0040">ANK repeat</keyword>
<dbReference type="GO" id="GO:0005737">
    <property type="term" value="C:cytoplasm"/>
    <property type="evidence" value="ECO:0007669"/>
    <property type="project" value="TreeGrafter"/>
</dbReference>
<feature type="compositionally biased region" description="Basic residues" evidence="3">
    <location>
        <begin position="45"/>
        <end position="55"/>
    </location>
</feature>
<evidence type="ECO:0000313" key="5">
    <source>
        <dbReference type="Proteomes" id="UP000265120"/>
    </source>
</evidence>